<keyword evidence="2" id="KW-1185">Reference proteome</keyword>
<dbReference type="Pfam" id="PF13302">
    <property type="entry name" value="Acetyltransf_3"/>
    <property type="match status" value="1"/>
</dbReference>
<evidence type="ECO:0000313" key="2">
    <source>
        <dbReference type="Proteomes" id="UP000199034"/>
    </source>
</evidence>
<dbReference type="SUPFAM" id="SSF55729">
    <property type="entry name" value="Acyl-CoA N-acyltransferases (Nat)"/>
    <property type="match status" value="1"/>
</dbReference>
<dbReference type="PANTHER" id="PTHR43792:SF1">
    <property type="entry name" value="N-ACETYLTRANSFERASE DOMAIN-CONTAINING PROTEIN"/>
    <property type="match status" value="1"/>
</dbReference>
<dbReference type="EMBL" id="FMZM01000001">
    <property type="protein sequence ID" value="SDC16911.1"/>
    <property type="molecule type" value="Genomic_DNA"/>
</dbReference>
<name>A0A1G6JDZ3_9ACTN</name>
<dbReference type="Gene3D" id="3.40.630.30">
    <property type="match status" value="1"/>
</dbReference>
<gene>
    <name evidence="1" type="ORF">SAMN05421872_101454</name>
</gene>
<dbReference type="RefSeq" id="WP_090850309.1">
    <property type="nucleotide sequence ID" value="NZ_FMZM01000001.1"/>
</dbReference>
<dbReference type="OrthoDB" id="3533156at2"/>
<sequence length="193" mass="21780">MTNWRHVRTERLWLDVATVADVPDLHEIHADPQSWEHFPAGRHADRLMSEQMVVNGDRQWATNGLGYWSVRDADGGHVVGRGGCAVPDGSPWWNLYYRFGASVHRRGYATEMAQAAIEAAHDIGPERAVLAYLLEHNEASRRTAERLGLRLVWRGHDVGNPDRDAIRLVYVDREPDTDLMDAISRHCEPPGAS</sequence>
<dbReference type="STRING" id="1045774.SAMN05421872_101454"/>
<dbReference type="InterPro" id="IPR051531">
    <property type="entry name" value="N-acetyltransferase"/>
</dbReference>
<dbReference type="InterPro" id="IPR000182">
    <property type="entry name" value="GNAT_dom"/>
</dbReference>
<dbReference type="PROSITE" id="PS51186">
    <property type="entry name" value="GNAT"/>
    <property type="match status" value="1"/>
</dbReference>
<dbReference type="InterPro" id="IPR016181">
    <property type="entry name" value="Acyl_CoA_acyltransferase"/>
</dbReference>
<dbReference type="Proteomes" id="UP000199034">
    <property type="component" value="Unassembled WGS sequence"/>
</dbReference>
<dbReference type="PANTHER" id="PTHR43792">
    <property type="entry name" value="GNAT FAMILY, PUTATIVE (AFU_ORTHOLOGUE AFUA_3G00765)-RELATED-RELATED"/>
    <property type="match status" value="1"/>
</dbReference>
<reference evidence="1 2" key="1">
    <citation type="submission" date="2016-10" db="EMBL/GenBank/DDBJ databases">
        <authorList>
            <person name="de Groot N.N."/>
        </authorList>
    </citation>
    <scope>NUCLEOTIDE SEQUENCE [LARGE SCALE GENOMIC DNA]</scope>
    <source>
        <strain evidence="1 2">CGMCC 4.6858</strain>
    </source>
</reference>
<dbReference type="AlphaFoldDB" id="A0A1G6JDZ3"/>
<dbReference type="GO" id="GO:0016747">
    <property type="term" value="F:acyltransferase activity, transferring groups other than amino-acyl groups"/>
    <property type="evidence" value="ECO:0007669"/>
    <property type="project" value="InterPro"/>
</dbReference>
<accession>A0A1G6JDZ3</accession>
<proteinExistence type="predicted"/>
<evidence type="ECO:0000313" key="1">
    <source>
        <dbReference type="EMBL" id="SDC16911.1"/>
    </source>
</evidence>
<keyword evidence="1" id="KW-0808">Transferase</keyword>
<protein>
    <submittedName>
        <fullName evidence="1">Protein N-acetyltransferase, RimJ/RimL family</fullName>
    </submittedName>
</protein>
<organism evidence="1 2">
    <name type="scientific">Nocardioides lianchengensis</name>
    <dbReference type="NCBI Taxonomy" id="1045774"/>
    <lineage>
        <taxon>Bacteria</taxon>
        <taxon>Bacillati</taxon>
        <taxon>Actinomycetota</taxon>
        <taxon>Actinomycetes</taxon>
        <taxon>Propionibacteriales</taxon>
        <taxon>Nocardioidaceae</taxon>
        <taxon>Nocardioides</taxon>
    </lineage>
</organism>